<dbReference type="STRING" id="5486.A0A367XLV9"/>
<feature type="compositionally biased region" description="Gly residues" evidence="1">
    <location>
        <begin position="115"/>
        <end position="125"/>
    </location>
</feature>
<dbReference type="Proteomes" id="UP000253472">
    <property type="component" value="Unassembled WGS sequence"/>
</dbReference>
<evidence type="ECO:0000313" key="4">
    <source>
        <dbReference type="Proteomes" id="UP000253472"/>
    </source>
</evidence>
<feature type="region of interest" description="Disordered" evidence="1">
    <location>
        <begin position="95"/>
        <end position="157"/>
    </location>
</feature>
<keyword evidence="2" id="KW-0812">Transmembrane</keyword>
<reference evidence="3 4" key="1">
    <citation type="submission" date="2018-06" db="EMBL/GenBank/DDBJ databases">
        <title>Whole genome sequencing of Candida tropicalis (genome annotated by CSBL at Korea University).</title>
        <authorList>
            <person name="Ahn J."/>
        </authorList>
    </citation>
    <scope>NUCLEOTIDE SEQUENCE [LARGE SCALE GENOMIC DNA]</scope>
    <source>
        <strain evidence="3 4">ATCC 20962</strain>
    </source>
</reference>
<organism evidence="3 4">
    <name type="scientific">Candida viswanathii</name>
    <dbReference type="NCBI Taxonomy" id="5486"/>
    <lineage>
        <taxon>Eukaryota</taxon>
        <taxon>Fungi</taxon>
        <taxon>Dikarya</taxon>
        <taxon>Ascomycota</taxon>
        <taxon>Saccharomycotina</taxon>
        <taxon>Pichiomycetes</taxon>
        <taxon>Debaryomycetaceae</taxon>
        <taxon>Candida/Lodderomyces clade</taxon>
        <taxon>Candida</taxon>
    </lineage>
</organism>
<evidence type="ECO:0000313" key="3">
    <source>
        <dbReference type="EMBL" id="RCK54548.1"/>
    </source>
</evidence>
<comment type="caution">
    <text evidence="3">The sequence shown here is derived from an EMBL/GenBank/DDBJ whole genome shotgun (WGS) entry which is preliminary data.</text>
</comment>
<feature type="compositionally biased region" description="Low complexity" evidence="1">
    <location>
        <begin position="126"/>
        <end position="152"/>
    </location>
</feature>
<proteinExistence type="predicted"/>
<keyword evidence="2" id="KW-0472">Membrane</keyword>
<keyword evidence="2" id="KW-1133">Transmembrane helix</keyword>
<feature type="transmembrane region" description="Helical" evidence="2">
    <location>
        <begin position="12"/>
        <end position="39"/>
    </location>
</feature>
<accession>A0A367XLV9</accession>
<evidence type="ECO:0000256" key="2">
    <source>
        <dbReference type="SAM" id="Phobius"/>
    </source>
</evidence>
<sequence length="403" mass="44311">MTDISNTTLFILLVITLVFVVVIFLIVFFCFPCCCRSFMFSRTKRRRLRTAITEFFEEQLDENKQPINQMDDLENQAGAQDPQNNADAASNVALNSFPMNSTNSTKPPPPSEVAGGAGSGSGAGAPGAAEGTHTSDPAQQQQQPTAGAAEGAVSSAFNDTRDLDFKSVLEEYLEDNSGEEPVVQTIVANPSDPFNDIVTRYDTYSRTVLLQLITEASRKPNEQMIREVSDPFLEKFISIGEKVVVVKPFIGKNDREFPLLQTGDLLRIIKFSIVDATDSDTTGSIKSIHIGSAKAKCKAAEAKNEPEGQSEYQAEEITIDRTDPNHGRIICTGILLDTYLDFNSHNNELKLKVKDEQENEEPNDTESIPFELIKEFPLSIVSLETTVVKTALYGDGANSETEY</sequence>
<gene>
    <name evidence="3" type="ORF">Cantr_04212</name>
</gene>
<dbReference type="EMBL" id="QLNQ01000030">
    <property type="protein sequence ID" value="RCK54548.1"/>
    <property type="molecule type" value="Genomic_DNA"/>
</dbReference>
<evidence type="ECO:0000256" key="1">
    <source>
        <dbReference type="SAM" id="MobiDB-lite"/>
    </source>
</evidence>
<protein>
    <submittedName>
        <fullName evidence="3">Uncharacterized protein</fullName>
    </submittedName>
</protein>
<name>A0A367XLV9_9ASCO</name>
<keyword evidence="4" id="KW-1185">Reference proteome</keyword>
<feature type="compositionally biased region" description="Polar residues" evidence="1">
    <location>
        <begin position="95"/>
        <end position="105"/>
    </location>
</feature>
<dbReference type="AlphaFoldDB" id="A0A367XLV9"/>
<dbReference type="OrthoDB" id="4084460at2759"/>